<comment type="caution">
    <text evidence="2">The sequence shown here is derived from an EMBL/GenBank/DDBJ whole genome shotgun (WGS) entry which is preliminary data.</text>
</comment>
<accession>A0ABX1E8M4</accession>
<sequence>MNTTTTTQTYSTTDVQNVVRRFQADLKMIADSTGAISSEDVANYVHDIELLAKMGYLASIDVTLLNLGTEVRAACYTVDTDAGGLVSSRPGNAMWPRVTIPTLRIVISYTSSYDHDAHQAMSGRLNLTWSTNYDDTSHASLNDDGGRNYTSGSYGLKRKDWTK</sequence>
<evidence type="ECO:0000313" key="2">
    <source>
        <dbReference type="EMBL" id="NKC33246.1"/>
    </source>
</evidence>
<name>A0ABX1E8M4_9PROT</name>
<evidence type="ECO:0000313" key="3">
    <source>
        <dbReference type="Proteomes" id="UP000787635"/>
    </source>
</evidence>
<proteinExistence type="predicted"/>
<dbReference type="EMBL" id="JAAVNE010000041">
    <property type="protein sequence ID" value="NKC33246.1"/>
    <property type="molecule type" value="Genomic_DNA"/>
</dbReference>
<keyword evidence="3" id="KW-1185">Reference proteome</keyword>
<reference evidence="2 3" key="1">
    <citation type="submission" date="2020-03" db="EMBL/GenBank/DDBJ databases">
        <title>Roseomonas selenitidurans sp. nov. isolated from urban soil.</title>
        <authorList>
            <person name="Liu H."/>
        </authorList>
    </citation>
    <scope>NUCLEOTIDE SEQUENCE [LARGE SCALE GENOMIC DNA]</scope>
    <source>
        <strain evidence="2 3">BU-1</strain>
    </source>
</reference>
<protein>
    <recommendedName>
        <fullName evidence="1">Bacterial HORMA domain-containing protein</fullName>
    </recommendedName>
</protein>
<gene>
    <name evidence="2" type="ORF">HEQ75_20455</name>
</gene>
<evidence type="ECO:0000259" key="1">
    <source>
        <dbReference type="Pfam" id="PF18138"/>
    </source>
</evidence>
<feature type="domain" description="Bacterial HORMA" evidence="1">
    <location>
        <begin position="3"/>
        <end position="161"/>
    </location>
</feature>
<dbReference type="Proteomes" id="UP000787635">
    <property type="component" value="Unassembled WGS sequence"/>
</dbReference>
<organism evidence="2 3">
    <name type="scientific">Falsiroseomonas selenitidurans</name>
    <dbReference type="NCBI Taxonomy" id="2716335"/>
    <lineage>
        <taxon>Bacteria</taxon>
        <taxon>Pseudomonadati</taxon>
        <taxon>Pseudomonadota</taxon>
        <taxon>Alphaproteobacteria</taxon>
        <taxon>Acetobacterales</taxon>
        <taxon>Roseomonadaceae</taxon>
        <taxon>Falsiroseomonas</taxon>
    </lineage>
</organism>
<dbReference type="Pfam" id="PF18138">
    <property type="entry name" value="bacHORMA_1"/>
    <property type="match status" value="1"/>
</dbReference>
<dbReference type="InterPro" id="IPR041162">
    <property type="entry name" value="Bact_HORMA_1"/>
</dbReference>
<dbReference type="RefSeq" id="WP_168033979.1">
    <property type="nucleotide sequence ID" value="NZ_JAAVNE010000041.1"/>
</dbReference>